<name>A0ACC2MGJ1_PERAE</name>
<sequence>MREEPEALDGNDNMDPESPNFDNLSPPVWLVTSVVLDAGIRKVQSLQELRLHKGIWTEAGLGDEELRRALGVFVDDKSIVVTAAVIFIYLFLARDWGD</sequence>
<evidence type="ECO:0000313" key="2">
    <source>
        <dbReference type="Proteomes" id="UP001234297"/>
    </source>
</evidence>
<proteinExistence type="predicted"/>
<dbReference type="Proteomes" id="UP001234297">
    <property type="component" value="Chromosome 2"/>
</dbReference>
<keyword evidence="2" id="KW-1185">Reference proteome</keyword>
<comment type="caution">
    <text evidence="1">The sequence shown here is derived from an EMBL/GenBank/DDBJ whole genome shotgun (WGS) entry which is preliminary data.</text>
</comment>
<evidence type="ECO:0000313" key="1">
    <source>
        <dbReference type="EMBL" id="KAJ8644540.1"/>
    </source>
</evidence>
<dbReference type="EMBL" id="CM056810">
    <property type="protein sequence ID" value="KAJ8644540.1"/>
    <property type="molecule type" value="Genomic_DNA"/>
</dbReference>
<organism evidence="1 2">
    <name type="scientific">Persea americana</name>
    <name type="common">Avocado</name>
    <dbReference type="NCBI Taxonomy" id="3435"/>
    <lineage>
        <taxon>Eukaryota</taxon>
        <taxon>Viridiplantae</taxon>
        <taxon>Streptophyta</taxon>
        <taxon>Embryophyta</taxon>
        <taxon>Tracheophyta</taxon>
        <taxon>Spermatophyta</taxon>
        <taxon>Magnoliopsida</taxon>
        <taxon>Magnoliidae</taxon>
        <taxon>Laurales</taxon>
        <taxon>Lauraceae</taxon>
        <taxon>Persea</taxon>
    </lineage>
</organism>
<reference evidence="1 2" key="1">
    <citation type="journal article" date="2022" name="Hortic Res">
        <title>A haplotype resolved chromosomal level avocado genome allows analysis of novel avocado genes.</title>
        <authorList>
            <person name="Nath O."/>
            <person name="Fletcher S.J."/>
            <person name="Hayward A."/>
            <person name="Shaw L.M."/>
            <person name="Masouleh A.K."/>
            <person name="Furtado A."/>
            <person name="Henry R.J."/>
            <person name="Mitter N."/>
        </authorList>
    </citation>
    <scope>NUCLEOTIDE SEQUENCE [LARGE SCALE GENOMIC DNA]</scope>
    <source>
        <strain evidence="2">cv. Hass</strain>
    </source>
</reference>
<gene>
    <name evidence="1" type="ORF">MRB53_006288</name>
</gene>
<protein>
    <submittedName>
        <fullName evidence="1">Uncharacterized protein</fullName>
    </submittedName>
</protein>
<accession>A0ACC2MGJ1</accession>